<dbReference type="RefSeq" id="WP_382186014.1">
    <property type="nucleotide sequence ID" value="NZ_JBHSZI010000001.1"/>
</dbReference>
<dbReference type="Pfam" id="PF10604">
    <property type="entry name" value="Polyketide_cyc2"/>
    <property type="match status" value="1"/>
</dbReference>
<keyword evidence="2" id="KW-1185">Reference proteome</keyword>
<dbReference type="EMBL" id="JBHSZI010000001">
    <property type="protein sequence ID" value="MFC7059054.1"/>
    <property type="molecule type" value="Genomic_DNA"/>
</dbReference>
<proteinExistence type="predicted"/>
<protein>
    <submittedName>
        <fullName evidence="1">SRPBCC family protein</fullName>
    </submittedName>
</protein>
<gene>
    <name evidence="1" type="ORF">ACFQQG_13790</name>
</gene>
<evidence type="ECO:0000313" key="2">
    <source>
        <dbReference type="Proteomes" id="UP001596445"/>
    </source>
</evidence>
<evidence type="ECO:0000313" key="1">
    <source>
        <dbReference type="EMBL" id="MFC7059054.1"/>
    </source>
</evidence>
<dbReference type="AlphaFoldDB" id="A0ABD5W2T5"/>
<sequence length="29" mass="3246">MVSVSRSIHIDAPVETVFAYLDDPGTIRR</sequence>
<comment type="caution">
    <text evidence="1">The sequence shown here is derived from an EMBL/GenBank/DDBJ whole genome shotgun (WGS) entry which is preliminary data.</text>
</comment>
<dbReference type="SUPFAM" id="SSF55961">
    <property type="entry name" value="Bet v1-like"/>
    <property type="match status" value="1"/>
</dbReference>
<dbReference type="InterPro" id="IPR023393">
    <property type="entry name" value="START-like_dom_sf"/>
</dbReference>
<dbReference type="Gene3D" id="3.30.530.20">
    <property type="match status" value="1"/>
</dbReference>
<dbReference type="InterPro" id="IPR019587">
    <property type="entry name" value="Polyketide_cyclase/dehydratase"/>
</dbReference>
<reference evidence="1 2" key="1">
    <citation type="journal article" date="2019" name="Int. J. Syst. Evol. Microbiol.">
        <title>The Global Catalogue of Microorganisms (GCM) 10K type strain sequencing project: providing services to taxonomists for standard genome sequencing and annotation.</title>
        <authorList>
            <consortium name="The Broad Institute Genomics Platform"/>
            <consortium name="The Broad Institute Genome Sequencing Center for Infectious Disease"/>
            <person name="Wu L."/>
            <person name="Ma J."/>
        </authorList>
    </citation>
    <scope>NUCLEOTIDE SEQUENCE [LARGE SCALE GENOMIC DNA]</scope>
    <source>
        <strain evidence="1 2">JCM 30072</strain>
    </source>
</reference>
<name>A0ABD5W2T5_9EURY</name>
<accession>A0ABD5W2T5</accession>
<dbReference type="Proteomes" id="UP001596445">
    <property type="component" value="Unassembled WGS sequence"/>
</dbReference>
<organism evidence="1 2">
    <name type="scientific">Halovenus salina</name>
    <dbReference type="NCBI Taxonomy" id="1510225"/>
    <lineage>
        <taxon>Archaea</taxon>
        <taxon>Methanobacteriati</taxon>
        <taxon>Methanobacteriota</taxon>
        <taxon>Stenosarchaea group</taxon>
        <taxon>Halobacteria</taxon>
        <taxon>Halobacteriales</taxon>
        <taxon>Haloarculaceae</taxon>
        <taxon>Halovenus</taxon>
    </lineage>
</organism>